<evidence type="ECO:0000313" key="1">
    <source>
        <dbReference type="EMBL" id="MBO8460758.1"/>
    </source>
</evidence>
<gene>
    <name evidence="1" type="ORF">IAA73_10595</name>
</gene>
<protein>
    <submittedName>
        <fullName evidence="1">DUF4857 domain-containing protein</fullName>
    </submittedName>
</protein>
<proteinExistence type="predicted"/>
<reference evidence="1" key="1">
    <citation type="submission" date="2020-10" db="EMBL/GenBank/DDBJ databases">
        <authorList>
            <person name="Gilroy R."/>
        </authorList>
    </citation>
    <scope>NUCLEOTIDE SEQUENCE</scope>
    <source>
        <strain evidence="1">G3-3990</strain>
    </source>
</reference>
<dbReference type="EMBL" id="JADIMG010000097">
    <property type="protein sequence ID" value="MBO8460758.1"/>
    <property type="molecule type" value="Genomic_DNA"/>
</dbReference>
<organism evidence="1 2">
    <name type="scientific">Candidatus Gallipaludibacter merdavium</name>
    <dbReference type="NCBI Taxonomy" id="2840839"/>
    <lineage>
        <taxon>Bacteria</taxon>
        <taxon>Pseudomonadati</taxon>
        <taxon>Bacteroidota</taxon>
        <taxon>Bacteroidia</taxon>
        <taxon>Bacteroidales</taxon>
        <taxon>Candidatus Gallipaludibacter</taxon>
    </lineage>
</organism>
<dbReference type="Proteomes" id="UP000823641">
    <property type="component" value="Unassembled WGS sequence"/>
</dbReference>
<dbReference type="Pfam" id="PF16149">
    <property type="entry name" value="DUF4857"/>
    <property type="match status" value="1"/>
</dbReference>
<sequence length="356" mass="41179">MDKFGKCFFVFTLLVLLLWLVPWTYRFVTARSVKYPFMLYSGLIDNFAVLDHTDGETVYKDLAGNVYTEAQFDSILPLFYYRQLIAEERLPDTLQGIPVSPRTIQMGNFIFRTTPMTVNAHAVPLYFLLESMSGRVDLEMPDDVFRVSRRMEFVDMATNTVKEEKSRLFTDMLQKKGFVFPARLVAGNPTTRKDYDEGYLMVDAAGKLFHVKQIKSRPYVRPIEVPEGIDIQHLFLTEFKDRKSLAFLTDSENRFWVLRTKTYEFQRVEIPPFDPKTMSLSIVGNMFDWTVTLKDGAKEALYAIDAYDCKCLASYERPVPKASLASSIGKYIFLVRMQFNSDISPDIFPVLKVGQW</sequence>
<reference evidence="1" key="2">
    <citation type="journal article" date="2021" name="PeerJ">
        <title>Extensive microbial diversity within the chicken gut microbiome revealed by metagenomics and culture.</title>
        <authorList>
            <person name="Gilroy R."/>
            <person name="Ravi A."/>
            <person name="Getino M."/>
            <person name="Pursley I."/>
            <person name="Horton D.L."/>
            <person name="Alikhan N.F."/>
            <person name="Baker D."/>
            <person name="Gharbi K."/>
            <person name="Hall N."/>
            <person name="Watson M."/>
            <person name="Adriaenssens E.M."/>
            <person name="Foster-Nyarko E."/>
            <person name="Jarju S."/>
            <person name="Secka A."/>
            <person name="Antonio M."/>
            <person name="Oren A."/>
            <person name="Chaudhuri R.R."/>
            <person name="La Ragione R."/>
            <person name="Hildebrand F."/>
            <person name="Pallen M.J."/>
        </authorList>
    </citation>
    <scope>NUCLEOTIDE SEQUENCE</scope>
    <source>
        <strain evidence="1">G3-3990</strain>
    </source>
</reference>
<name>A0A9D9N5B7_9BACT</name>
<comment type="caution">
    <text evidence="1">The sequence shown here is derived from an EMBL/GenBank/DDBJ whole genome shotgun (WGS) entry which is preliminary data.</text>
</comment>
<evidence type="ECO:0000313" key="2">
    <source>
        <dbReference type="Proteomes" id="UP000823641"/>
    </source>
</evidence>
<accession>A0A9D9N5B7</accession>
<dbReference type="AlphaFoldDB" id="A0A9D9N5B7"/>
<dbReference type="InterPro" id="IPR032333">
    <property type="entry name" value="DUF4857"/>
</dbReference>